<dbReference type="EMBL" id="FUWU01000002">
    <property type="protein sequence ID" value="SJZ34352.1"/>
    <property type="molecule type" value="Genomic_DNA"/>
</dbReference>
<feature type="region of interest" description="Disordered" evidence="1">
    <location>
        <begin position="156"/>
        <end position="177"/>
    </location>
</feature>
<dbReference type="AlphaFoldDB" id="A0A1T4JVT1"/>
<protein>
    <submittedName>
        <fullName evidence="3">Uncharacterized protein</fullName>
    </submittedName>
</protein>
<feature type="chain" id="PRO_5010566393" evidence="2">
    <location>
        <begin position="18"/>
        <end position="653"/>
    </location>
</feature>
<dbReference type="STRING" id="28122.SAMN02745108_00145"/>
<keyword evidence="2" id="KW-0732">Signal</keyword>
<feature type="compositionally biased region" description="Basic and acidic residues" evidence="1">
    <location>
        <begin position="156"/>
        <end position="175"/>
    </location>
</feature>
<evidence type="ECO:0000256" key="2">
    <source>
        <dbReference type="SAM" id="SignalP"/>
    </source>
</evidence>
<sequence>MKMLMLLLSFLTVSAFAAEIKSVDYSCGAKDCSLSFQFASAKNLPDFFQKYDAKKQTLVVGFSDTRVFSGEVSLPVSTSAEGIRSVRVFTDNSFKVPLLQFEFAVGSAIRSDKNPVSLSKGKIFVISLPKTKEASWSLKKLAAQAKKDSVNLNAEKAKLSEKDKKQKADSLKQVKSDSVAAAKKAKADSVKQAKEAALKAQKAKQDSLAAAKKAKADSAKQAKEAALKAQKAKQDSLAAAKKAKADSAKQAKEAALKAQKAKQDSLAAAKKAKADSIKQARLDSIQEVKELANKKVVSALIEGVREMTGIQGEGIEQFRITTQEEIQLSMVKGPDKFSIVYVSVPGPKKTPLFNVTASNIVKSVTWVSSGLRIQLQKNVHPMILVYKGSLIFQISSASKLAGFVCYQAKPEGVYVRKWVNPSQKTESFAEFSKEMDTEKKKIVSVAQSFGLRPVSRNLIVVAESAPFLATPEENAQILETLEFGARLEDIELNGLYHKVRLGSKVGYINRRAVSFPDELSAVQSERLKQMAMEQGGTLDSNSVRFDHPIEERVSYSSFGRRDPFVEIKGLMEEGINIDQVELVGIIWESDIPMAILVDAKNPNVSYTVKEGDRILNGKVLKITQTDVLFLLQEFGVSRRYSMSLPDQYGSNAK</sequence>
<evidence type="ECO:0000313" key="4">
    <source>
        <dbReference type="Proteomes" id="UP000190449"/>
    </source>
</evidence>
<name>A0A1T4JVT1_9BACT</name>
<accession>A0A1T4JVT1</accession>
<dbReference type="Proteomes" id="UP000190449">
    <property type="component" value="Unassembled WGS sequence"/>
</dbReference>
<gene>
    <name evidence="3" type="ORF">SAMN02745108_00145</name>
</gene>
<evidence type="ECO:0000256" key="1">
    <source>
        <dbReference type="SAM" id="MobiDB-lite"/>
    </source>
</evidence>
<reference evidence="3 4" key="1">
    <citation type="submission" date="2017-02" db="EMBL/GenBank/DDBJ databases">
        <authorList>
            <person name="Peterson S.W."/>
        </authorList>
    </citation>
    <scope>NUCLEOTIDE SEQUENCE [LARGE SCALE GENOMIC DNA]</scope>
    <source>
        <strain evidence="3 4">ATCC 43854</strain>
    </source>
</reference>
<feature type="signal peptide" evidence="2">
    <location>
        <begin position="1"/>
        <end position="17"/>
    </location>
</feature>
<organism evidence="3 4">
    <name type="scientific">Fibrobacter intestinalis</name>
    <dbReference type="NCBI Taxonomy" id="28122"/>
    <lineage>
        <taxon>Bacteria</taxon>
        <taxon>Pseudomonadati</taxon>
        <taxon>Fibrobacterota</taxon>
        <taxon>Fibrobacteria</taxon>
        <taxon>Fibrobacterales</taxon>
        <taxon>Fibrobacteraceae</taxon>
        <taxon>Fibrobacter</taxon>
    </lineage>
</organism>
<dbReference type="RefSeq" id="WP_078775347.1">
    <property type="nucleotide sequence ID" value="NZ_FUWU01000002.1"/>
</dbReference>
<evidence type="ECO:0000313" key="3">
    <source>
        <dbReference type="EMBL" id="SJZ34352.1"/>
    </source>
</evidence>
<proteinExistence type="predicted"/>